<name>A0A385Z4S7_9PSED</name>
<evidence type="ECO:0000313" key="3">
    <source>
        <dbReference type="Proteomes" id="UP000265560"/>
    </source>
</evidence>
<evidence type="ECO:0000256" key="1">
    <source>
        <dbReference type="SAM" id="SignalP"/>
    </source>
</evidence>
<gene>
    <name evidence="2" type="ORF">D3880_15945</name>
</gene>
<feature type="signal peptide" evidence="1">
    <location>
        <begin position="1"/>
        <end position="18"/>
    </location>
</feature>
<feature type="chain" id="PRO_5017462215" evidence="1">
    <location>
        <begin position="19"/>
        <end position="106"/>
    </location>
</feature>
<dbReference type="Proteomes" id="UP000265560">
    <property type="component" value="Chromosome"/>
</dbReference>
<keyword evidence="2" id="KW-0418">Kinase</keyword>
<accession>A0A385Z4S7</accession>
<dbReference type="OrthoDB" id="6920230at2"/>
<keyword evidence="2" id="KW-0808">Transferase</keyword>
<keyword evidence="1" id="KW-0732">Signal</keyword>
<reference evidence="3" key="1">
    <citation type="submission" date="2018-09" db="EMBL/GenBank/DDBJ databases">
        <authorList>
            <person name="Zhu H."/>
        </authorList>
    </citation>
    <scope>NUCLEOTIDE SEQUENCE [LARGE SCALE GENOMIC DNA]</scope>
    <source>
        <strain evidence="3">K2W31S-8</strain>
    </source>
</reference>
<protein>
    <submittedName>
        <fullName evidence="2">3-phosphoglycerate kinase</fullName>
    </submittedName>
</protein>
<proteinExistence type="predicted"/>
<evidence type="ECO:0000313" key="2">
    <source>
        <dbReference type="EMBL" id="AYC33754.1"/>
    </source>
</evidence>
<dbReference type="KEGG" id="pcav:D3880_15945"/>
<sequence length="106" mass="11457">MNRLIGAVALLVPATALATFFPIDVTPHMNGADVAYQATSLKFNMGVMSLHNKGKMAAACKAVFNIGPENPRVRKVILEPGEQATLTGNFKSEIIRMRIELTCKPS</sequence>
<keyword evidence="3" id="KW-1185">Reference proteome</keyword>
<dbReference type="AlphaFoldDB" id="A0A385Z4S7"/>
<dbReference type="GO" id="GO:0016301">
    <property type="term" value="F:kinase activity"/>
    <property type="evidence" value="ECO:0007669"/>
    <property type="project" value="UniProtKB-KW"/>
</dbReference>
<dbReference type="EMBL" id="CP032419">
    <property type="protein sequence ID" value="AYC33754.1"/>
    <property type="molecule type" value="Genomic_DNA"/>
</dbReference>
<organism evidence="2 3">
    <name type="scientific">Pseudomonas cavernae</name>
    <dbReference type="NCBI Taxonomy" id="2320867"/>
    <lineage>
        <taxon>Bacteria</taxon>
        <taxon>Pseudomonadati</taxon>
        <taxon>Pseudomonadota</taxon>
        <taxon>Gammaproteobacteria</taxon>
        <taxon>Pseudomonadales</taxon>
        <taxon>Pseudomonadaceae</taxon>
        <taxon>Pseudomonas</taxon>
    </lineage>
</organism>
<dbReference type="RefSeq" id="WP_119894409.1">
    <property type="nucleotide sequence ID" value="NZ_CP032419.1"/>
</dbReference>